<dbReference type="EMBL" id="MK072099">
    <property type="protein sequence ID" value="AYV78798.1"/>
    <property type="molecule type" value="Genomic_DNA"/>
</dbReference>
<organism evidence="1">
    <name type="scientific">Edafosvirus sp</name>
    <dbReference type="NCBI Taxonomy" id="2487765"/>
    <lineage>
        <taxon>Viruses</taxon>
        <taxon>Varidnaviria</taxon>
        <taxon>Bamfordvirae</taxon>
        <taxon>Nucleocytoviricota</taxon>
        <taxon>Megaviricetes</taxon>
        <taxon>Imitervirales</taxon>
        <taxon>Mimiviridae</taxon>
        <taxon>Klosneuvirinae</taxon>
    </lineage>
</organism>
<dbReference type="InterPro" id="IPR002110">
    <property type="entry name" value="Ankyrin_rpt"/>
</dbReference>
<evidence type="ECO:0000313" key="1">
    <source>
        <dbReference type="EMBL" id="AYV78798.1"/>
    </source>
</evidence>
<proteinExistence type="predicted"/>
<reference evidence="1" key="1">
    <citation type="submission" date="2018-10" db="EMBL/GenBank/DDBJ databases">
        <title>Hidden diversity of soil giant viruses.</title>
        <authorList>
            <person name="Schulz F."/>
            <person name="Alteio L."/>
            <person name="Goudeau D."/>
            <person name="Ryan E.M."/>
            <person name="Malmstrom R.R."/>
            <person name="Blanchard J."/>
            <person name="Woyke T."/>
        </authorList>
    </citation>
    <scope>NUCLEOTIDE SEQUENCE</scope>
    <source>
        <strain evidence="1">EDV1</strain>
    </source>
</reference>
<dbReference type="Gene3D" id="1.25.40.20">
    <property type="entry name" value="Ankyrin repeat-containing domain"/>
    <property type="match status" value="1"/>
</dbReference>
<name>A0A3G4ZV67_9VIRU</name>
<protein>
    <submittedName>
        <fullName evidence="1">Uncharacterized protein</fullName>
    </submittedName>
</protein>
<gene>
    <name evidence="1" type="ORF">Edafosvirus34_8</name>
</gene>
<dbReference type="Pfam" id="PF13857">
    <property type="entry name" value="Ank_5"/>
    <property type="match status" value="1"/>
</dbReference>
<accession>A0A3G4ZV67</accession>
<dbReference type="InterPro" id="IPR036770">
    <property type="entry name" value="Ankyrin_rpt-contain_sf"/>
</dbReference>
<sequence length="264" mass="31397">MEYAIEKLDEAIVYYLTINPNVPKSIYQIYDGLCQEKICPDLNKSFMTKDINKTRFTTLCHILDTQYNNIHKFYDRNMLYLLFSTKDKSEVISNNNMLVRGNNMPMNKYDPTFMFELPNQCNVIAYMLDNKDYCSKFNLTDYMDDKNNMLHAVCQNNRMDLLERILSSYDVDLNIKNRDGKTALDLVTNVQMMRKLLEYDFNKKLLKLQLETQNLKENNTHVVFATSMSIQKYNDEISKVKNQVYMYKFLFYAVSLGMLFNRFF</sequence>
<dbReference type="SUPFAM" id="SSF48403">
    <property type="entry name" value="Ankyrin repeat"/>
    <property type="match status" value="1"/>
</dbReference>